<proteinExistence type="predicted"/>
<dbReference type="AlphaFoldDB" id="A0AAP0BUF1"/>
<dbReference type="EMBL" id="JBBWWQ010000003">
    <property type="protein sequence ID" value="KAK8951018.1"/>
    <property type="molecule type" value="Genomic_DNA"/>
</dbReference>
<dbReference type="PANTHER" id="PTHR11439:SF483">
    <property type="entry name" value="PEPTIDE SYNTHASE GLIP-LIKE, PUTATIVE (AFU_ORTHOLOGUE AFUA_3G12920)-RELATED"/>
    <property type="match status" value="1"/>
</dbReference>
<feature type="region of interest" description="Disordered" evidence="1">
    <location>
        <begin position="35"/>
        <end position="76"/>
    </location>
</feature>
<sequence>MITRNVIVDESKNWTWEKVHDQIIQPTVAEETLESVQDIPQPSSIDVVSTVPDLSESEESSQNSSTSSPPSSPPPRFRLLTEIYNSPSIAMLVQEPSSPHEAATDPNWAQAMQQELYMIDKNHTWELTDLPSSKSAIGLKWLFKVKYNEDGEINKYKARLVAKGYAQKEGVDYTETFSPVARFESIRTLLALTIHHQFPIFQMDVMSAFLNGEISEEIYVRQPPGFEIKGKEDKVFRLHKALYGLKQAPRAWNTKIDTNLLENGFAKTVSEPGMYIKRDQNGDVLIVCLYVDDLLITGSNLDKINSFRSYIKASFEMTDLGLTRYFLGLQIQQLPNVTYISQSRYAEDILTKFNMSDSKPAATPMITGEKLSKEDGEEKTSPEVYRSLIGSLMYLTNTRPDIEHAVSIASRFMQSPSIKHMIAAKRILRYLNGTRSLGLRYEKGDNCNITGYSDSDWAGCSDDRKSTSGYMFYIGPNPISWCTRKQKTIALSSTEAEYTALSETVREAIWLRQLLTEIKGKEVSPVKIMVDNTSAIALAKNPIFHNRTKHLQIKLHHTRDLVSRGEIELSYCKTENQIADALTKPLSAPTFLPLRTKMRIACCQDYEGVLDHSLSSILEPASKVNICTKEVSLGPDEGVEDGASTIS</sequence>
<organism evidence="3 4">
    <name type="scientific">Platanthera zijinensis</name>
    <dbReference type="NCBI Taxonomy" id="2320716"/>
    <lineage>
        <taxon>Eukaryota</taxon>
        <taxon>Viridiplantae</taxon>
        <taxon>Streptophyta</taxon>
        <taxon>Embryophyta</taxon>
        <taxon>Tracheophyta</taxon>
        <taxon>Spermatophyta</taxon>
        <taxon>Magnoliopsida</taxon>
        <taxon>Liliopsida</taxon>
        <taxon>Asparagales</taxon>
        <taxon>Orchidaceae</taxon>
        <taxon>Orchidoideae</taxon>
        <taxon>Orchideae</taxon>
        <taxon>Orchidinae</taxon>
        <taxon>Platanthera</taxon>
    </lineage>
</organism>
<feature type="domain" description="Reverse transcriptase Ty1/copia-type" evidence="2">
    <location>
        <begin position="122"/>
        <end position="366"/>
    </location>
</feature>
<feature type="compositionally biased region" description="Polar residues" evidence="1">
    <location>
        <begin position="35"/>
        <end position="47"/>
    </location>
</feature>
<dbReference type="PANTHER" id="PTHR11439">
    <property type="entry name" value="GAG-POL-RELATED RETROTRANSPOSON"/>
    <property type="match status" value="1"/>
</dbReference>
<evidence type="ECO:0000256" key="1">
    <source>
        <dbReference type="SAM" id="MobiDB-lite"/>
    </source>
</evidence>
<evidence type="ECO:0000313" key="4">
    <source>
        <dbReference type="Proteomes" id="UP001418222"/>
    </source>
</evidence>
<reference evidence="3 4" key="1">
    <citation type="journal article" date="2022" name="Nat. Plants">
        <title>Genomes of leafy and leafless Platanthera orchids illuminate the evolution of mycoheterotrophy.</title>
        <authorList>
            <person name="Li M.H."/>
            <person name="Liu K.W."/>
            <person name="Li Z."/>
            <person name="Lu H.C."/>
            <person name="Ye Q.L."/>
            <person name="Zhang D."/>
            <person name="Wang J.Y."/>
            <person name="Li Y.F."/>
            <person name="Zhong Z.M."/>
            <person name="Liu X."/>
            <person name="Yu X."/>
            <person name="Liu D.K."/>
            <person name="Tu X.D."/>
            <person name="Liu B."/>
            <person name="Hao Y."/>
            <person name="Liao X.Y."/>
            <person name="Jiang Y.T."/>
            <person name="Sun W.H."/>
            <person name="Chen J."/>
            <person name="Chen Y.Q."/>
            <person name="Ai Y."/>
            <person name="Zhai J.W."/>
            <person name="Wu S.S."/>
            <person name="Zhou Z."/>
            <person name="Hsiao Y.Y."/>
            <person name="Wu W.L."/>
            <person name="Chen Y.Y."/>
            <person name="Lin Y.F."/>
            <person name="Hsu J.L."/>
            <person name="Li C.Y."/>
            <person name="Wang Z.W."/>
            <person name="Zhao X."/>
            <person name="Zhong W.Y."/>
            <person name="Ma X.K."/>
            <person name="Ma L."/>
            <person name="Huang J."/>
            <person name="Chen G.Z."/>
            <person name="Huang M.Z."/>
            <person name="Huang L."/>
            <person name="Peng D.H."/>
            <person name="Luo Y.B."/>
            <person name="Zou S.Q."/>
            <person name="Chen S.P."/>
            <person name="Lan S."/>
            <person name="Tsai W.C."/>
            <person name="Van de Peer Y."/>
            <person name="Liu Z.J."/>
        </authorList>
    </citation>
    <scope>NUCLEOTIDE SEQUENCE [LARGE SCALE GENOMIC DNA]</scope>
    <source>
        <strain evidence="3">Lor287</strain>
    </source>
</reference>
<dbReference type="Proteomes" id="UP001418222">
    <property type="component" value="Unassembled WGS sequence"/>
</dbReference>
<dbReference type="InterPro" id="IPR043502">
    <property type="entry name" value="DNA/RNA_pol_sf"/>
</dbReference>
<accession>A0AAP0BUF1</accession>
<protein>
    <recommendedName>
        <fullName evidence="2">Reverse transcriptase Ty1/copia-type domain-containing protein</fullName>
    </recommendedName>
</protein>
<dbReference type="Pfam" id="PF07727">
    <property type="entry name" value="RVT_2"/>
    <property type="match status" value="1"/>
</dbReference>
<gene>
    <name evidence="3" type="ORF">KSP39_PZI003140</name>
</gene>
<dbReference type="SUPFAM" id="SSF56672">
    <property type="entry name" value="DNA/RNA polymerases"/>
    <property type="match status" value="1"/>
</dbReference>
<dbReference type="CDD" id="cd09272">
    <property type="entry name" value="RNase_HI_RT_Ty1"/>
    <property type="match status" value="1"/>
</dbReference>
<evidence type="ECO:0000313" key="3">
    <source>
        <dbReference type="EMBL" id="KAK8951018.1"/>
    </source>
</evidence>
<feature type="compositionally biased region" description="Low complexity" evidence="1">
    <location>
        <begin position="60"/>
        <end position="69"/>
    </location>
</feature>
<evidence type="ECO:0000259" key="2">
    <source>
        <dbReference type="Pfam" id="PF07727"/>
    </source>
</evidence>
<keyword evidence="4" id="KW-1185">Reference proteome</keyword>
<dbReference type="InterPro" id="IPR013103">
    <property type="entry name" value="RVT_2"/>
</dbReference>
<name>A0AAP0BUF1_9ASPA</name>
<comment type="caution">
    <text evidence="3">The sequence shown here is derived from an EMBL/GenBank/DDBJ whole genome shotgun (WGS) entry which is preliminary data.</text>
</comment>